<reference evidence="3" key="1">
    <citation type="journal article" date="2014" name="Int. J. Syst. Evol. Microbiol.">
        <title>Complete genome sequence of Corynebacterium casei LMG S-19264T (=DSM 44701T), isolated from a smear-ripened cheese.</title>
        <authorList>
            <consortium name="US DOE Joint Genome Institute (JGI-PGF)"/>
            <person name="Walter F."/>
            <person name="Albersmeier A."/>
            <person name="Kalinowski J."/>
            <person name="Ruckert C."/>
        </authorList>
    </citation>
    <scope>NUCLEOTIDE SEQUENCE</scope>
    <source>
        <strain evidence="3">CGMCC 4.7679</strain>
    </source>
</reference>
<keyword evidence="2" id="KW-1133">Transmembrane helix</keyword>
<keyword evidence="2" id="KW-0812">Transmembrane</keyword>
<name>A0A8H9J3W8_9PSEU</name>
<feature type="transmembrane region" description="Helical" evidence="2">
    <location>
        <begin position="169"/>
        <end position="190"/>
    </location>
</feature>
<dbReference type="RefSeq" id="WP_183176541.1">
    <property type="nucleotide sequence ID" value="NZ_BNAV01000010.1"/>
</dbReference>
<feature type="compositionally biased region" description="Low complexity" evidence="1">
    <location>
        <begin position="217"/>
        <end position="282"/>
    </location>
</feature>
<evidence type="ECO:0000256" key="1">
    <source>
        <dbReference type="SAM" id="MobiDB-lite"/>
    </source>
</evidence>
<dbReference type="Proteomes" id="UP000658656">
    <property type="component" value="Unassembled WGS sequence"/>
</dbReference>
<dbReference type="EMBL" id="BNAV01000010">
    <property type="protein sequence ID" value="GHF73840.1"/>
    <property type="molecule type" value="Genomic_DNA"/>
</dbReference>
<evidence type="ECO:0000256" key="2">
    <source>
        <dbReference type="SAM" id="Phobius"/>
    </source>
</evidence>
<accession>A0A8H9J3W8</accession>
<feature type="region of interest" description="Disordered" evidence="1">
    <location>
        <begin position="205"/>
        <end position="282"/>
    </location>
</feature>
<feature type="transmembrane region" description="Helical" evidence="2">
    <location>
        <begin position="12"/>
        <end position="33"/>
    </location>
</feature>
<evidence type="ECO:0000313" key="4">
    <source>
        <dbReference type="Proteomes" id="UP000658656"/>
    </source>
</evidence>
<proteinExistence type="predicted"/>
<comment type="caution">
    <text evidence="3">The sequence shown here is derived from an EMBL/GenBank/DDBJ whole genome shotgun (WGS) entry which is preliminary data.</text>
</comment>
<feature type="transmembrane region" description="Helical" evidence="2">
    <location>
        <begin position="39"/>
        <end position="57"/>
    </location>
</feature>
<dbReference type="AlphaFoldDB" id="A0A8H9J3W8"/>
<reference evidence="3" key="2">
    <citation type="submission" date="2020-09" db="EMBL/GenBank/DDBJ databases">
        <authorList>
            <person name="Sun Q."/>
            <person name="Zhou Y."/>
        </authorList>
    </citation>
    <scope>NUCLEOTIDE SEQUENCE</scope>
    <source>
        <strain evidence="3">CGMCC 4.7679</strain>
    </source>
</reference>
<evidence type="ECO:0000313" key="3">
    <source>
        <dbReference type="EMBL" id="GHF73840.1"/>
    </source>
</evidence>
<keyword evidence="2" id="KW-0472">Membrane</keyword>
<organism evidence="3 4">
    <name type="scientific">Amycolatopsis bartoniae</name>
    <dbReference type="NCBI Taxonomy" id="941986"/>
    <lineage>
        <taxon>Bacteria</taxon>
        <taxon>Bacillati</taxon>
        <taxon>Actinomycetota</taxon>
        <taxon>Actinomycetes</taxon>
        <taxon>Pseudonocardiales</taxon>
        <taxon>Pseudonocardiaceae</taxon>
        <taxon>Amycolatopsis</taxon>
    </lineage>
</organism>
<protein>
    <submittedName>
        <fullName evidence="3">Uncharacterized protein</fullName>
    </submittedName>
</protein>
<sequence length="282" mass="28727">MAEEKEQKTGLKPAQIVASALAAVTAAFLGSTLGVGGTVAGAGIASVITTIGSEVYLRSLRRTKEAARKTAEMLALSDTRLRQETRFVEPPPPAPANPLVQPQQANATAATRYLPRAGAGQSMGGERTVYIPKPGMPGAPGGPGAPGAPTTLLATPETPAKKPWWKNRWTLIVGTSVAAFLIGMLALTGFEALTGHAASGGSGTTFSQVVGGNKGSTPTTTDETTTVTRTQTSHPRSTATSTTEESQQSQTATATPQQTQSQSSAEPTESASPTQSAAPTSG</sequence>
<keyword evidence="4" id="KW-1185">Reference proteome</keyword>
<gene>
    <name evidence="3" type="ORF">GCM10017566_54470</name>
</gene>